<dbReference type="GeneID" id="19249267"/>
<evidence type="ECO:0000259" key="1">
    <source>
        <dbReference type="Pfam" id="PF24968"/>
    </source>
</evidence>
<reference evidence="2 3" key="1">
    <citation type="journal article" date="2011" name="PLoS Genet.">
        <title>Genome sequencing and comparative transcriptomics of the model entomopathogenic fungi Metarhizium anisopliae and M. acridum.</title>
        <authorList>
            <person name="Gao Q."/>
            <person name="Jin K."/>
            <person name="Ying S.H."/>
            <person name="Zhang Y."/>
            <person name="Xiao G."/>
            <person name="Shang Y."/>
            <person name="Duan Z."/>
            <person name="Hu X."/>
            <person name="Xie X.Q."/>
            <person name="Zhou G."/>
            <person name="Peng G."/>
            <person name="Luo Z."/>
            <person name="Huang W."/>
            <person name="Wang B."/>
            <person name="Fang W."/>
            <person name="Wang S."/>
            <person name="Zhong Y."/>
            <person name="Ma L.J."/>
            <person name="St Leger R.J."/>
            <person name="Zhao G.P."/>
            <person name="Pei Y."/>
            <person name="Feng M.G."/>
            <person name="Xia Y."/>
            <person name="Wang C."/>
        </authorList>
    </citation>
    <scope>NUCLEOTIDE SEQUENCE [LARGE SCALE GENOMIC DNA]</scope>
    <source>
        <strain evidence="2 3">CQMa 102</strain>
    </source>
</reference>
<gene>
    <name evidence="2" type="ORF">MAC_04956</name>
</gene>
<dbReference type="OrthoDB" id="4174307at2759"/>
<proteinExistence type="predicted"/>
<evidence type="ECO:0000313" key="2">
    <source>
        <dbReference type="EMBL" id="EFY89025.1"/>
    </source>
</evidence>
<dbReference type="Proteomes" id="UP000002499">
    <property type="component" value="Unassembled WGS sequence"/>
</dbReference>
<dbReference type="HOGENOM" id="CLU_080491_0_0_1"/>
<dbReference type="eggNOG" id="ENOG502RMRF">
    <property type="taxonomic scope" value="Eukaryota"/>
</dbReference>
<evidence type="ECO:0000313" key="3">
    <source>
        <dbReference type="Proteomes" id="UP000002499"/>
    </source>
</evidence>
<organism evidence="3">
    <name type="scientific">Metarhizium acridum (strain CQMa 102)</name>
    <dbReference type="NCBI Taxonomy" id="655827"/>
    <lineage>
        <taxon>Eukaryota</taxon>
        <taxon>Fungi</taxon>
        <taxon>Dikarya</taxon>
        <taxon>Ascomycota</taxon>
        <taxon>Pezizomycotina</taxon>
        <taxon>Sordariomycetes</taxon>
        <taxon>Hypocreomycetidae</taxon>
        <taxon>Hypocreales</taxon>
        <taxon>Clavicipitaceae</taxon>
        <taxon>Metarhizium</taxon>
    </lineage>
</organism>
<dbReference type="InterPro" id="IPR056672">
    <property type="entry name" value="DUF7770"/>
</dbReference>
<name>E9E508_METAQ</name>
<dbReference type="KEGG" id="maw:19249267"/>
<dbReference type="EMBL" id="GL698504">
    <property type="protein sequence ID" value="EFY89025.1"/>
    <property type="molecule type" value="Genomic_DNA"/>
</dbReference>
<sequence>MAPLVYSEQGYNLTENPFVLPQKFLEGTVCSKLWVEFLRTTTGGEPIEEKKQAANHAVFKIVFADAYNEYGGMRLEMAVDNNYKSKSDSVDGQLVKFQSGFLRVNPTSNSGPSSKTLSTSSLPIEPNWTVGRVIGLLLQYRASRFDFVILDNQYFGCRDFVTQAIYLMQTHGFIRTTEISTVISGPPLPVTSIYGALGLRFDYKGRISACPIDKGRFPSLQRYVLPSMPYKGSQSALELESIAQ</sequence>
<dbReference type="OMA" id="ACPIDKG"/>
<dbReference type="Pfam" id="PF24968">
    <property type="entry name" value="DUF7770"/>
    <property type="match status" value="1"/>
</dbReference>
<dbReference type="InParanoid" id="E9E508"/>
<protein>
    <recommendedName>
        <fullName evidence="1">DUF7770 domain-containing protein</fullName>
    </recommendedName>
</protein>
<dbReference type="AlphaFoldDB" id="E9E508"/>
<keyword evidence="3" id="KW-1185">Reference proteome</keyword>
<feature type="domain" description="DUF7770" evidence="1">
    <location>
        <begin position="101"/>
        <end position="179"/>
    </location>
</feature>
<accession>E9E508</accession>